<dbReference type="PANTHER" id="PTHR11486">
    <property type="entry name" value="FIBROBLAST GROWTH FACTOR"/>
    <property type="match status" value="1"/>
</dbReference>
<name>A0A7G9U8C1_9ABAC</name>
<dbReference type="SUPFAM" id="SSF50353">
    <property type="entry name" value="Cytokine"/>
    <property type="match status" value="1"/>
</dbReference>
<dbReference type="SMART" id="SM00442">
    <property type="entry name" value="FGF"/>
    <property type="match status" value="1"/>
</dbReference>
<dbReference type="InterPro" id="IPR002209">
    <property type="entry name" value="Fibroblast_GF_fam"/>
</dbReference>
<proteinExistence type="inferred from homology"/>
<reference evidence="2" key="1">
    <citation type="submission" date="2019-11" db="EMBL/GenBank/DDBJ databases">
        <title>Studies on the baculoviruses infecting the caterpillars, Spilarctia obliqua Walker (Erebidae) and Pieris brassicae Linn. (Pieridae) (Insecta: Lepidoptera).</title>
        <authorList>
            <person name="Paul S."/>
            <person name="Arumugaperumal A."/>
            <person name="Sathiya Balasingh Thangapandi E.J.J."/>
            <person name="Sarjubala Devi H."/>
            <person name="Johnson T."/>
            <person name="Maisnam S."/>
            <person name="Krishnavel S."/>
            <person name="Soman Syamala S."/>
            <person name="Ramamoorthy S."/>
            <person name="Karthikeyan R."/>
            <person name="Subburaman C."/>
            <person name="Jeyaprakash R."/>
            <person name="Azhaguchamy M."/>
            <person name="Ramaiyer V."/>
            <person name="Sivasubramaniam S."/>
        </authorList>
    </citation>
    <scope>NUCLEOTIDE SEQUENCE</scope>
    <source>
        <strain evidence="2">Manipur</strain>
    </source>
</reference>
<dbReference type="InterPro" id="IPR008996">
    <property type="entry name" value="IL1/FGF"/>
</dbReference>
<evidence type="ECO:0000313" key="2">
    <source>
        <dbReference type="EMBL" id="QNN89352.1"/>
    </source>
</evidence>
<accession>A0A7G9U8C1</accession>
<evidence type="ECO:0000256" key="1">
    <source>
        <dbReference type="ARBA" id="ARBA00007936"/>
    </source>
</evidence>
<organism evidence="2">
    <name type="scientific">Spilarctia obliqua nucleopolyhedrovirus</name>
    <dbReference type="NCBI Taxonomy" id="1638618"/>
    <lineage>
        <taxon>Viruses</taxon>
        <taxon>Viruses incertae sedis</taxon>
        <taxon>Naldaviricetes</taxon>
        <taxon>Lefavirales</taxon>
        <taxon>Baculoviridae</taxon>
        <taxon>Alphabaculovirus</taxon>
    </lineage>
</organism>
<protein>
    <submittedName>
        <fullName evidence="2">Fibroblast growth factor</fullName>
    </submittedName>
</protein>
<dbReference type="CDD" id="cd23311">
    <property type="entry name" value="beta-trefoil_FGF_Bnl-like"/>
    <property type="match status" value="1"/>
</dbReference>
<dbReference type="Gene3D" id="2.80.10.50">
    <property type="match status" value="1"/>
</dbReference>
<dbReference type="EMBL" id="MN750520">
    <property type="protein sequence ID" value="QNN89352.1"/>
    <property type="molecule type" value="Genomic_DNA"/>
</dbReference>
<sequence>MPWHGLVVAALAVMCVGSQHLQHITGTQRLTHIVIRNRFLAVRPDGVVNGTNDASDLDIVLQRVSYHYGRILLRNAISCMHVCLDRCGAMYASAALSSDCILNEIVLDNNYDVMFKIYDNKKTYVALDDRGQARRVQLPKRRLLRNMSAYTLILRSPINYANASKCPKQKKIYRHRKCHVVKRARYFNNFVRQTI</sequence>
<dbReference type="PROSITE" id="PS00247">
    <property type="entry name" value="HBGF_FGF"/>
    <property type="match status" value="1"/>
</dbReference>
<dbReference type="SMR" id="A0A7G9U8C1"/>
<dbReference type="Pfam" id="PF00167">
    <property type="entry name" value="FGF"/>
    <property type="match status" value="1"/>
</dbReference>
<dbReference type="GO" id="GO:0008083">
    <property type="term" value="F:growth factor activity"/>
    <property type="evidence" value="ECO:0007669"/>
    <property type="project" value="InterPro"/>
</dbReference>
<comment type="similarity">
    <text evidence="1">Belongs to the heparin-binding growth factors family.</text>
</comment>